<feature type="chain" id="PRO_5046905799" evidence="2">
    <location>
        <begin position="20"/>
        <end position="272"/>
    </location>
</feature>
<comment type="caution">
    <text evidence="3">The sequence shown here is derived from an EMBL/GenBank/DDBJ whole genome shotgun (WGS) entry which is preliminary data.</text>
</comment>
<proteinExistence type="predicted"/>
<dbReference type="Gene3D" id="2.60.120.200">
    <property type="match status" value="1"/>
</dbReference>
<evidence type="ECO:0000256" key="2">
    <source>
        <dbReference type="SAM" id="SignalP"/>
    </source>
</evidence>
<accession>A0ABU6HUC3</accession>
<keyword evidence="1 2" id="KW-0732">Signal</keyword>
<dbReference type="InterPro" id="IPR026444">
    <property type="entry name" value="Secre_tail"/>
</dbReference>
<organism evidence="3 4">
    <name type="scientific">Chryseobacterium salviniae</name>
    <dbReference type="NCBI Taxonomy" id="3101750"/>
    <lineage>
        <taxon>Bacteria</taxon>
        <taxon>Pseudomonadati</taxon>
        <taxon>Bacteroidota</taxon>
        <taxon>Flavobacteriia</taxon>
        <taxon>Flavobacteriales</taxon>
        <taxon>Weeksellaceae</taxon>
        <taxon>Chryseobacterium group</taxon>
        <taxon>Chryseobacterium</taxon>
    </lineage>
</organism>
<evidence type="ECO:0000256" key="1">
    <source>
        <dbReference type="ARBA" id="ARBA00022729"/>
    </source>
</evidence>
<evidence type="ECO:0000313" key="3">
    <source>
        <dbReference type="EMBL" id="MEC3876448.1"/>
    </source>
</evidence>
<sequence>MNLRLLLGTLLFTAITAQAQVATLNENFDSFTAGNTTFPQGGWSAITASLTPDFPQVSPRMIVAQDNDNPTNKFVQSYAGNNGTAPSYLISPQIAAPAGDKTLSFQTTLVSPSPGPGTIQIGLASNPADMSTFVAVGIPVTVGTIGTIQNISVPIPASSSQYIVFRFTPSATHVAIQIDNVVYNTASNLSVSDQIKSQEPIQFAVNSDNTALEFITKKDLKNISIYSASGQKVAGGKLSGKSFDISTLQTGVYYIIIENSEGFAVKSKFVKK</sequence>
<evidence type="ECO:0000313" key="4">
    <source>
        <dbReference type="Proteomes" id="UP001348397"/>
    </source>
</evidence>
<dbReference type="Proteomes" id="UP001348397">
    <property type="component" value="Unassembled WGS sequence"/>
</dbReference>
<dbReference type="NCBIfam" id="TIGR04183">
    <property type="entry name" value="Por_Secre_tail"/>
    <property type="match status" value="1"/>
</dbReference>
<feature type="signal peptide" evidence="2">
    <location>
        <begin position="1"/>
        <end position="19"/>
    </location>
</feature>
<protein>
    <submittedName>
        <fullName evidence="3">Choice-of-anchor J domain-containing protein</fullName>
    </submittedName>
</protein>
<reference evidence="3 4" key="1">
    <citation type="submission" date="2024-01" db="EMBL/GenBank/DDBJ databases">
        <title>Chryseobacterium sp. T9W2-O.</title>
        <authorList>
            <person name="Maltman C."/>
        </authorList>
    </citation>
    <scope>NUCLEOTIDE SEQUENCE [LARGE SCALE GENOMIC DNA]</scope>
    <source>
        <strain evidence="3 4">T9W2-O</strain>
    </source>
</reference>
<dbReference type="EMBL" id="JAYLAA010000040">
    <property type="protein sequence ID" value="MEC3876448.1"/>
    <property type="molecule type" value="Genomic_DNA"/>
</dbReference>
<gene>
    <name evidence="3" type="ORF">SOP96_12045</name>
</gene>
<dbReference type="RefSeq" id="WP_326321187.1">
    <property type="nucleotide sequence ID" value="NZ_JAYLAA010000040.1"/>
</dbReference>
<name>A0ABU6HUC3_9FLAO</name>
<keyword evidence="4" id="KW-1185">Reference proteome</keyword>
<dbReference type="NCBIfam" id="NF038128">
    <property type="entry name" value="choice_anch_J"/>
    <property type="match status" value="1"/>
</dbReference>